<dbReference type="RefSeq" id="YP_009119577.1">
    <property type="nucleotide sequence ID" value="NC_026440.1"/>
</dbReference>
<reference evidence="2 3" key="1">
    <citation type="journal article" date="2015" name="Parasitol. Res.">
        <title>Viruses in close associations with free-living amoebae.</title>
        <authorList>
            <person name="Scheid P."/>
        </authorList>
    </citation>
    <scope>NUCLEOTIDE SEQUENCE [LARGE SCALE GENOMIC DNA]</scope>
    <source>
        <strain evidence="2">KlaHel</strain>
    </source>
</reference>
<keyword evidence="1" id="KW-0472">Membrane</keyword>
<evidence type="ECO:0000256" key="1">
    <source>
        <dbReference type="SAM" id="Phobius"/>
    </source>
</evidence>
<feature type="transmembrane region" description="Helical" evidence="1">
    <location>
        <begin position="148"/>
        <end position="177"/>
    </location>
</feature>
<keyword evidence="1" id="KW-1133">Transmembrane helix</keyword>
<feature type="transmembrane region" description="Helical" evidence="1">
    <location>
        <begin position="69"/>
        <end position="97"/>
    </location>
</feature>
<dbReference type="EMBL" id="KP136319">
    <property type="protein sequence ID" value="AJF97342.1"/>
    <property type="molecule type" value="Genomic_DNA"/>
</dbReference>
<accession>A0A0B5JCI4</accession>
<dbReference type="Proteomes" id="UP000202511">
    <property type="component" value="Segment"/>
</dbReference>
<protein>
    <submittedName>
        <fullName evidence="2">Uncharacterized protein</fullName>
    </submittedName>
</protein>
<evidence type="ECO:0000313" key="2">
    <source>
        <dbReference type="EMBL" id="AJF97342.1"/>
    </source>
</evidence>
<keyword evidence="1" id="KW-0812">Transmembrane</keyword>
<sequence length="179" mass="19660">MCTRQRKHTVQAGRAAPLVIVLGVASEHAVPPARPTGRGRRLEFLTVHASIDEDQQFYGQHGRHEVPSAAIVCHVHVVAAVIIVIVMVNVADMVMIVNNSSAERRCIWRGDRGRLSRMRRALGVGALLLGRSTPPVRPAPRKCGPQRAGAMAALLIVFAPRLLCRFSFFSFLIFCFFGV</sequence>
<dbReference type="GeneID" id="23462259"/>
<organism evidence="2 3">
    <name type="scientific">Pandoravirus inopinatum</name>
    <dbReference type="NCBI Taxonomy" id="1605721"/>
    <lineage>
        <taxon>Viruses</taxon>
        <taxon>Pandoravirus</taxon>
    </lineage>
</organism>
<dbReference type="KEGG" id="vg:23462259"/>
<evidence type="ECO:0000313" key="3">
    <source>
        <dbReference type="Proteomes" id="UP000202511"/>
    </source>
</evidence>
<name>A0A0B5JCI4_9VIRU</name>
<proteinExistence type="predicted"/>